<comment type="caution">
    <text evidence="1">The sequence shown here is derived from an EMBL/GenBank/DDBJ whole genome shotgun (WGS) entry which is preliminary data.</text>
</comment>
<organism evidence="1 2">
    <name type="scientific">Solanum tuberosum</name>
    <name type="common">Potato</name>
    <dbReference type="NCBI Taxonomy" id="4113"/>
    <lineage>
        <taxon>Eukaryota</taxon>
        <taxon>Viridiplantae</taxon>
        <taxon>Streptophyta</taxon>
        <taxon>Embryophyta</taxon>
        <taxon>Tracheophyta</taxon>
        <taxon>Spermatophyta</taxon>
        <taxon>Magnoliopsida</taxon>
        <taxon>eudicotyledons</taxon>
        <taxon>Gunneridae</taxon>
        <taxon>Pentapetalae</taxon>
        <taxon>asterids</taxon>
        <taxon>lamiids</taxon>
        <taxon>Solanales</taxon>
        <taxon>Solanaceae</taxon>
        <taxon>Solanoideae</taxon>
        <taxon>Solaneae</taxon>
        <taxon>Solanum</taxon>
    </lineage>
</organism>
<protein>
    <submittedName>
        <fullName evidence="1">Uncharacterized protein</fullName>
    </submittedName>
</protein>
<dbReference type="Proteomes" id="UP000826656">
    <property type="component" value="Unassembled WGS sequence"/>
</dbReference>
<evidence type="ECO:0000313" key="2">
    <source>
        <dbReference type="Proteomes" id="UP000826656"/>
    </source>
</evidence>
<sequence>MFISSLCFDIWEMRNIHRERRVDYRAKIKRKSKAHQDWAWASLDWTIIDQKTKNKILGPSSFYYYSMK</sequence>
<accession>A0ABQ7ULQ0</accession>
<evidence type="ECO:0000313" key="1">
    <source>
        <dbReference type="EMBL" id="KAH0749843.1"/>
    </source>
</evidence>
<name>A0ABQ7ULQ0_SOLTU</name>
<gene>
    <name evidence="1" type="ORF">KY290_029075</name>
</gene>
<keyword evidence="2" id="KW-1185">Reference proteome</keyword>
<dbReference type="EMBL" id="JAIVGD010000019">
    <property type="protein sequence ID" value="KAH0749843.1"/>
    <property type="molecule type" value="Genomic_DNA"/>
</dbReference>
<proteinExistence type="predicted"/>
<reference evidence="1 2" key="1">
    <citation type="journal article" date="2021" name="bioRxiv">
        <title>Chromosome-scale and haplotype-resolved genome assembly of a tetraploid potato cultivar.</title>
        <authorList>
            <person name="Sun H."/>
            <person name="Jiao W.-B."/>
            <person name="Krause K."/>
            <person name="Campoy J.A."/>
            <person name="Goel M."/>
            <person name="Folz-Donahue K."/>
            <person name="Kukat C."/>
            <person name="Huettel B."/>
            <person name="Schneeberger K."/>
        </authorList>
    </citation>
    <scope>NUCLEOTIDE SEQUENCE [LARGE SCALE GENOMIC DNA]</scope>
    <source>
        <strain evidence="1">SolTubOtavaFocal</strain>
        <tissue evidence="1">Leaves</tissue>
    </source>
</reference>